<sequence length="84" mass="9578">IGIFFPHLYLLVRKELPTANELQGNGTWRYRYIHTGDGSVSSFRGDGFGVSTNLEITIHTPKASGTTKYCLSFFLLFRRNYESI</sequence>
<dbReference type="InParanoid" id="A0A0P0XSM6"/>
<evidence type="ECO:0000313" key="1">
    <source>
        <dbReference type="EMBL" id="BAT10301.1"/>
    </source>
</evidence>
<organism evidence="1 2">
    <name type="scientific">Oryza sativa subsp. japonica</name>
    <name type="common">Rice</name>
    <dbReference type="NCBI Taxonomy" id="39947"/>
    <lineage>
        <taxon>Eukaryota</taxon>
        <taxon>Viridiplantae</taxon>
        <taxon>Streptophyta</taxon>
        <taxon>Embryophyta</taxon>
        <taxon>Tracheophyta</taxon>
        <taxon>Spermatophyta</taxon>
        <taxon>Magnoliopsida</taxon>
        <taxon>Liliopsida</taxon>
        <taxon>Poales</taxon>
        <taxon>Poaceae</taxon>
        <taxon>BOP clade</taxon>
        <taxon>Oryzoideae</taxon>
        <taxon>Oryzeae</taxon>
        <taxon>Oryzinae</taxon>
        <taxon>Oryza</taxon>
        <taxon>Oryza sativa</taxon>
    </lineage>
</organism>
<reference evidence="1 2" key="2">
    <citation type="journal article" date="2013" name="Plant Cell Physiol.">
        <title>Rice Annotation Project Database (RAP-DB): an integrative and interactive database for rice genomics.</title>
        <authorList>
            <person name="Sakai H."/>
            <person name="Lee S.S."/>
            <person name="Tanaka T."/>
            <person name="Numa H."/>
            <person name="Kim J."/>
            <person name="Kawahara Y."/>
            <person name="Wakimoto H."/>
            <person name="Yang C.C."/>
            <person name="Iwamoto M."/>
            <person name="Abe T."/>
            <person name="Yamada Y."/>
            <person name="Muto A."/>
            <person name="Inokuchi H."/>
            <person name="Ikemura T."/>
            <person name="Matsumoto T."/>
            <person name="Sasaki T."/>
            <person name="Itoh T."/>
        </authorList>
    </citation>
    <scope>NUCLEOTIDE SEQUENCE [LARGE SCALE GENOMIC DNA]</scope>
    <source>
        <strain evidence="2">cv. Nipponbare</strain>
    </source>
</reference>
<feature type="non-terminal residue" evidence="1">
    <location>
        <position position="1"/>
    </location>
</feature>
<protein>
    <submittedName>
        <fullName evidence="1">Os10g0318000 protein</fullName>
    </submittedName>
</protein>
<proteinExistence type="predicted"/>
<reference evidence="1 2" key="3">
    <citation type="journal article" date="2013" name="Rice">
        <title>Improvement of the Oryza sativa Nipponbare reference genome using next generation sequence and optical map data.</title>
        <authorList>
            <person name="Kawahara Y."/>
            <person name="de la Bastide M."/>
            <person name="Hamilton J.P."/>
            <person name="Kanamori H."/>
            <person name="McCombie W.R."/>
            <person name="Ouyang S."/>
            <person name="Schwartz D.C."/>
            <person name="Tanaka T."/>
            <person name="Wu J."/>
            <person name="Zhou S."/>
            <person name="Childs K.L."/>
            <person name="Davidson R.M."/>
            <person name="Lin H."/>
            <person name="Quesada-Ocampo L."/>
            <person name="Vaillancourt B."/>
            <person name="Sakai H."/>
            <person name="Lee S.S."/>
            <person name="Kim J."/>
            <person name="Numa H."/>
            <person name="Itoh T."/>
            <person name="Buell C.R."/>
            <person name="Matsumoto T."/>
        </authorList>
    </citation>
    <scope>NUCLEOTIDE SEQUENCE [LARGE SCALE GENOMIC DNA]</scope>
    <source>
        <strain evidence="2">cv. Nipponbare</strain>
    </source>
</reference>
<evidence type="ECO:0000313" key="2">
    <source>
        <dbReference type="Proteomes" id="UP000059680"/>
    </source>
</evidence>
<dbReference type="Gramene" id="Os10t0318000-01">
    <property type="protein sequence ID" value="Os10t0318000-01"/>
    <property type="gene ID" value="Os10g0318000"/>
</dbReference>
<dbReference type="AlphaFoldDB" id="A0A0P0XSM6"/>
<dbReference type="PaxDb" id="39947-A0A0P0XSM6"/>
<name>A0A0P0XSM6_ORYSJ</name>
<dbReference type="EMBL" id="AP014966">
    <property type="protein sequence ID" value="BAT10301.1"/>
    <property type="molecule type" value="Genomic_DNA"/>
</dbReference>
<reference evidence="2" key="1">
    <citation type="journal article" date="2005" name="Nature">
        <title>The map-based sequence of the rice genome.</title>
        <authorList>
            <consortium name="International rice genome sequencing project (IRGSP)"/>
            <person name="Matsumoto T."/>
            <person name="Wu J."/>
            <person name="Kanamori H."/>
            <person name="Katayose Y."/>
            <person name="Fujisawa M."/>
            <person name="Namiki N."/>
            <person name="Mizuno H."/>
            <person name="Yamamoto K."/>
            <person name="Antonio B.A."/>
            <person name="Baba T."/>
            <person name="Sakata K."/>
            <person name="Nagamura Y."/>
            <person name="Aoki H."/>
            <person name="Arikawa K."/>
            <person name="Arita K."/>
            <person name="Bito T."/>
            <person name="Chiden Y."/>
            <person name="Fujitsuka N."/>
            <person name="Fukunaka R."/>
            <person name="Hamada M."/>
            <person name="Harada C."/>
            <person name="Hayashi A."/>
            <person name="Hijishita S."/>
            <person name="Honda M."/>
            <person name="Hosokawa S."/>
            <person name="Ichikawa Y."/>
            <person name="Idonuma A."/>
            <person name="Iijima M."/>
            <person name="Ikeda M."/>
            <person name="Ikeno M."/>
            <person name="Ito K."/>
            <person name="Ito S."/>
            <person name="Ito T."/>
            <person name="Ito Y."/>
            <person name="Ito Y."/>
            <person name="Iwabuchi A."/>
            <person name="Kamiya K."/>
            <person name="Karasawa W."/>
            <person name="Kurita K."/>
            <person name="Katagiri S."/>
            <person name="Kikuta A."/>
            <person name="Kobayashi H."/>
            <person name="Kobayashi N."/>
            <person name="Machita K."/>
            <person name="Maehara T."/>
            <person name="Masukawa M."/>
            <person name="Mizubayashi T."/>
            <person name="Mukai Y."/>
            <person name="Nagasaki H."/>
            <person name="Nagata Y."/>
            <person name="Naito S."/>
            <person name="Nakashima M."/>
            <person name="Nakama Y."/>
            <person name="Nakamichi Y."/>
            <person name="Nakamura M."/>
            <person name="Meguro A."/>
            <person name="Negishi M."/>
            <person name="Ohta I."/>
            <person name="Ohta T."/>
            <person name="Okamoto M."/>
            <person name="Ono N."/>
            <person name="Saji S."/>
            <person name="Sakaguchi M."/>
            <person name="Sakai K."/>
            <person name="Shibata M."/>
            <person name="Shimokawa T."/>
            <person name="Song J."/>
            <person name="Takazaki Y."/>
            <person name="Terasawa K."/>
            <person name="Tsugane M."/>
            <person name="Tsuji K."/>
            <person name="Ueda S."/>
            <person name="Waki K."/>
            <person name="Yamagata H."/>
            <person name="Yamamoto M."/>
            <person name="Yamamoto S."/>
            <person name="Yamane H."/>
            <person name="Yoshiki S."/>
            <person name="Yoshihara R."/>
            <person name="Yukawa K."/>
            <person name="Zhong H."/>
            <person name="Yano M."/>
            <person name="Yuan Q."/>
            <person name="Ouyang S."/>
            <person name="Liu J."/>
            <person name="Jones K.M."/>
            <person name="Gansberger K."/>
            <person name="Moffat K."/>
            <person name="Hill J."/>
            <person name="Bera J."/>
            <person name="Fadrosh D."/>
            <person name="Jin S."/>
            <person name="Johri S."/>
            <person name="Kim M."/>
            <person name="Overton L."/>
            <person name="Reardon M."/>
            <person name="Tsitrin T."/>
            <person name="Vuong H."/>
            <person name="Weaver B."/>
            <person name="Ciecko A."/>
            <person name="Tallon L."/>
            <person name="Jackson J."/>
            <person name="Pai G."/>
            <person name="Aken S.V."/>
            <person name="Utterback T."/>
            <person name="Reidmuller S."/>
            <person name="Feldblyum T."/>
            <person name="Hsiao J."/>
            <person name="Zismann V."/>
            <person name="Iobst S."/>
            <person name="de Vazeille A.R."/>
            <person name="Buell C.R."/>
            <person name="Ying K."/>
            <person name="Li Y."/>
            <person name="Lu T."/>
            <person name="Huang Y."/>
            <person name="Zhao Q."/>
            <person name="Feng Q."/>
            <person name="Zhang L."/>
            <person name="Zhu J."/>
            <person name="Weng Q."/>
            <person name="Mu J."/>
            <person name="Lu Y."/>
            <person name="Fan D."/>
            <person name="Liu Y."/>
            <person name="Guan J."/>
            <person name="Zhang Y."/>
            <person name="Yu S."/>
            <person name="Liu X."/>
            <person name="Zhang Y."/>
            <person name="Hong G."/>
            <person name="Han B."/>
            <person name="Choisne N."/>
            <person name="Demange N."/>
            <person name="Orjeda G."/>
            <person name="Samain S."/>
            <person name="Cattolico L."/>
            <person name="Pelletier E."/>
            <person name="Couloux A."/>
            <person name="Segurens B."/>
            <person name="Wincker P."/>
            <person name="D'Hont A."/>
            <person name="Scarpelli C."/>
            <person name="Weissenbach J."/>
            <person name="Salanoubat M."/>
            <person name="Quetier F."/>
            <person name="Yu Y."/>
            <person name="Kim H.R."/>
            <person name="Rambo T."/>
            <person name="Currie J."/>
            <person name="Collura K."/>
            <person name="Luo M."/>
            <person name="Yang T."/>
            <person name="Ammiraju J.S.S."/>
            <person name="Engler F."/>
            <person name="Soderlund C."/>
            <person name="Wing R.A."/>
            <person name="Palmer L.E."/>
            <person name="de la Bastide M."/>
            <person name="Spiegel L."/>
            <person name="Nascimento L."/>
            <person name="Zutavern T."/>
            <person name="O'Shaughnessy A."/>
            <person name="Dike S."/>
            <person name="Dedhia N."/>
            <person name="Preston R."/>
            <person name="Balija V."/>
            <person name="McCombie W.R."/>
            <person name="Chow T."/>
            <person name="Chen H."/>
            <person name="Chung M."/>
            <person name="Chen C."/>
            <person name="Shaw J."/>
            <person name="Wu H."/>
            <person name="Hsiao K."/>
            <person name="Chao Y."/>
            <person name="Chu M."/>
            <person name="Cheng C."/>
            <person name="Hour A."/>
            <person name="Lee P."/>
            <person name="Lin S."/>
            <person name="Lin Y."/>
            <person name="Liou J."/>
            <person name="Liu S."/>
            <person name="Hsing Y."/>
            <person name="Raghuvanshi S."/>
            <person name="Mohanty A."/>
            <person name="Bharti A.K."/>
            <person name="Gaur A."/>
            <person name="Gupta V."/>
            <person name="Kumar D."/>
            <person name="Ravi V."/>
            <person name="Vij S."/>
            <person name="Kapur A."/>
            <person name="Khurana P."/>
            <person name="Khurana P."/>
            <person name="Khurana J.P."/>
            <person name="Tyagi A.K."/>
            <person name="Gaikwad K."/>
            <person name="Singh A."/>
            <person name="Dalal V."/>
            <person name="Srivastava S."/>
            <person name="Dixit A."/>
            <person name="Pal A.K."/>
            <person name="Ghazi I.A."/>
            <person name="Yadav M."/>
            <person name="Pandit A."/>
            <person name="Bhargava A."/>
            <person name="Sureshbabu K."/>
            <person name="Batra K."/>
            <person name="Sharma T.R."/>
            <person name="Mohapatra T."/>
            <person name="Singh N.K."/>
            <person name="Messing J."/>
            <person name="Nelson A.B."/>
            <person name="Fuks G."/>
            <person name="Kavchok S."/>
            <person name="Keizer G."/>
            <person name="Linton E."/>
            <person name="Llaca V."/>
            <person name="Song R."/>
            <person name="Tanyolac B."/>
            <person name="Young S."/>
            <person name="Ho-Il K."/>
            <person name="Hahn J.H."/>
            <person name="Sangsakoo G."/>
            <person name="Vanavichit A."/>
            <person name="de Mattos Luiz.A.T."/>
            <person name="Zimmer P.D."/>
            <person name="Malone G."/>
            <person name="Dellagostin O."/>
            <person name="de Oliveira A.C."/>
            <person name="Bevan M."/>
            <person name="Bancroft I."/>
            <person name="Minx P."/>
            <person name="Cordum H."/>
            <person name="Wilson R."/>
            <person name="Cheng Z."/>
            <person name="Jin W."/>
            <person name="Jiang J."/>
            <person name="Leong S.A."/>
            <person name="Iwama H."/>
            <person name="Gojobori T."/>
            <person name="Itoh T."/>
            <person name="Niimura Y."/>
            <person name="Fujii Y."/>
            <person name="Habara T."/>
            <person name="Sakai H."/>
            <person name="Sato Y."/>
            <person name="Wilson G."/>
            <person name="Kumar K."/>
            <person name="McCouch S."/>
            <person name="Juretic N."/>
            <person name="Hoen D."/>
            <person name="Wright S."/>
            <person name="Bruskiewich R."/>
            <person name="Bureau T."/>
            <person name="Miyao A."/>
            <person name="Hirochika H."/>
            <person name="Nishikawa T."/>
            <person name="Kadowaki K."/>
            <person name="Sugiura M."/>
            <person name="Burr B."/>
            <person name="Sasaki T."/>
        </authorList>
    </citation>
    <scope>NUCLEOTIDE SEQUENCE [LARGE SCALE GENOMIC DNA]</scope>
    <source>
        <strain evidence="2">cv. Nipponbare</strain>
    </source>
</reference>
<accession>A0A0P0XSM6</accession>
<keyword evidence="2" id="KW-1185">Reference proteome</keyword>
<dbReference type="Proteomes" id="UP000059680">
    <property type="component" value="Chromosome 10"/>
</dbReference>
<gene>
    <name evidence="1" type="ordered locus">Os10g0318000</name>
    <name evidence="1" type="ORF">OSNPB_100318000</name>
</gene>